<dbReference type="PANTHER" id="PTHR13693">
    <property type="entry name" value="CLASS II AMINOTRANSFERASE/8-AMINO-7-OXONONANOATE SYNTHASE"/>
    <property type="match status" value="1"/>
</dbReference>
<reference evidence="6 7" key="1">
    <citation type="journal article" date="2017" name="PLoS ONE">
        <title>Development of a real-time PCR for detection of Staphylococcus pseudintermedius using a novel automated comparison of whole-genome sequences.</title>
        <authorList>
            <person name="Verstappen K.M."/>
            <person name="Huijbregts L."/>
            <person name="Spaninks M."/>
            <person name="Wagenaar J.A."/>
            <person name="Fluit A.C."/>
            <person name="Duim B."/>
        </authorList>
    </citation>
    <scope>NUCLEOTIDE SEQUENCE [LARGE SCALE GENOMIC DNA]</scope>
    <source>
        <strain evidence="6 7">215070706401-1</strain>
    </source>
</reference>
<keyword evidence="3" id="KW-0808">Transferase</keyword>
<organism evidence="6 7">
    <name type="scientific">Staphylococcus delphini</name>
    <dbReference type="NCBI Taxonomy" id="53344"/>
    <lineage>
        <taxon>Bacteria</taxon>
        <taxon>Bacillati</taxon>
        <taxon>Bacillota</taxon>
        <taxon>Bacilli</taxon>
        <taxon>Bacillales</taxon>
        <taxon>Staphylococcaceae</taxon>
        <taxon>Staphylococcus</taxon>
        <taxon>Staphylococcus intermedius group</taxon>
    </lineage>
</organism>
<gene>
    <name evidence="6" type="ORF">B5C08_06860</name>
</gene>
<proteinExistence type="predicted"/>
<dbReference type="Gene3D" id="3.40.640.10">
    <property type="entry name" value="Type I PLP-dependent aspartate aminotransferase-like (Major domain)"/>
    <property type="match status" value="1"/>
</dbReference>
<protein>
    <submittedName>
        <fullName evidence="6">8-amino-7-oxononanoate synthase</fullName>
    </submittedName>
</protein>
<comment type="subunit">
    <text evidence="2">Homodimer.</text>
</comment>
<accession>A0A2A4GXA8</accession>
<evidence type="ECO:0000256" key="2">
    <source>
        <dbReference type="ARBA" id="ARBA00011738"/>
    </source>
</evidence>
<dbReference type="Pfam" id="PF00155">
    <property type="entry name" value="Aminotran_1_2"/>
    <property type="match status" value="1"/>
</dbReference>
<dbReference type="AlphaFoldDB" id="A0A2A4GXA8"/>
<dbReference type="InterPro" id="IPR015422">
    <property type="entry name" value="PyrdxlP-dep_Trfase_small"/>
</dbReference>
<dbReference type="EMBL" id="MWUU01000007">
    <property type="protein sequence ID" value="PCF55363.1"/>
    <property type="molecule type" value="Genomic_DNA"/>
</dbReference>
<comment type="caution">
    <text evidence="6">The sequence shown here is derived from an EMBL/GenBank/DDBJ whole genome shotgun (WGS) entry which is preliminary data.</text>
</comment>
<dbReference type="InterPro" id="IPR004839">
    <property type="entry name" value="Aminotransferase_I/II_large"/>
</dbReference>
<evidence type="ECO:0000313" key="6">
    <source>
        <dbReference type="EMBL" id="PCF55363.1"/>
    </source>
</evidence>
<dbReference type="GO" id="GO:0008710">
    <property type="term" value="F:8-amino-7-oxononanoate synthase activity"/>
    <property type="evidence" value="ECO:0007669"/>
    <property type="project" value="TreeGrafter"/>
</dbReference>
<dbReference type="Proteomes" id="UP000218335">
    <property type="component" value="Unassembled WGS sequence"/>
</dbReference>
<evidence type="ECO:0000256" key="1">
    <source>
        <dbReference type="ARBA" id="ARBA00001933"/>
    </source>
</evidence>
<dbReference type="PANTHER" id="PTHR13693:SF100">
    <property type="entry name" value="8-AMINO-7-OXONONANOATE SYNTHASE"/>
    <property type="match status" value="1"/>
</dbReference>
<dbReference type="GO" id="GO:0030170">
    <property type="term" value="F:pyridoxal phosphate binding"/>
    <property type="evidence" value="ECO:0007669"/>
    <property type="project" value="InterPro"/>
</dbReference>
<dbReference type="SUPFAM" id="SSF53383">
    <property type="entry name" value="PLP-dependent transferases"/>
    <property type="match status" value="1"/>
</dbReference>
<evidence type="ECO:0000313" key="7">
    <source>
        <dbReference type="Proteomes" id="UP000218335"/>
    </source>
</evidence>
<dbReference type="InterPro" id="IPR015421">
    <property type="entry name" value="PyrdxlP-dep_Trfase_major"/>
</dbReference>
<evidence type="ECO:0000256" key="4">
    <source>
        <dbReference type="ARBA" id="ARBA00022898"/>
    </source>
</evidence>
<dbReference type="GO" id="GO:0009102">
    <property type="term" value="P:biotin biosynthetic process"/>
    <property type="evidence" value="ECO:0007669"/>
    <property type="project" value="TreeGrafter"/>
</dbReference>
<evidence type="ECO:0000256" key="3">
    <source>
        <dbReference type="ARBA" id="ARBA00022679"/>
    </source>
</evidence>
<evidence type="ECO:0000259" key="5">
    <source>
        <dbReference type="Pfam" id="PF00155"/>
    </source>
</evidence>
<dbReference type="InterPro" id="IPR050087">
    <property type="entry name" value="AON_synthase_class-II"/>
</dbReference>
<comment type="cofactor">
    <cofactor evidence="1">
        <name>pyridoxal 5'-phosphate</name>
        <dbReference type="ChEBI" id="CHEBI:597326"/>
    </cofactor>
</comment>
<dbReference type="Gene3D" id="3.90.1150.10">
    <property type="entry name" value="Aspartate Aminotransferase, domain 1"/>
    <property type="match status" value="1"/>
</dbReference>
<feature type="domain" description="Aminotransferase class I/classII large" evidence="5">
    <location>
        <begin position="36"/>
        <end position="363"/>
    </location>
</feature>
<dbReference type="RefSeq" id="WP_096593803.1">
    <property type="nucleotide sequence ID" value="NZ_MWRM01000007.1"/>
</dbReference>
<keyword evidence="4" id="KW-0663">Pyridoxal phosphate</keyword>
<dbReference type="InterPro" id="IPR015424">
    <property type="entry name" value="PyrdxlP-dep_Trfase"/>
</dbReference>
<name>A0A2A4GXA8_9STAP</name>
<sequence length="373" mass="41822">MDLQRKLETLQAKGQLRQLREVEAVDGKRITMEGRQFLNFTSNDYLGLGQMAHAEGISEQGRKHLASSRLVSGNSALYTKIERLLSTHFHFEDALVTTSGYDANLAVMQAFQGEAVVVFSDAANHASIIDGIRLSRLKKIIYPHNDVAALEKVMLQYPETMTKVVVTDSVFSTDGDFANLDALVQLKAKVPNMWLVVDDAHAFGLHLHTHYSNIDILTTSLSKGVGAHGGAILCSSLFKQVLINVARPVIYSNALPQLQLVQLYENLKIMVAQPEKAHVLHQLSATFNQLYERNFGVPYDGPSTTPIKWIAFDGAHEIERVYQALLAQGIWVSYFRYPTVTRPILRVSLSLFHDVHDLEYLFEQLSCARRKEV</sequence>